<evidence type="ECO:0000313" key="8">
    <source>
        <dbReference type="Proteomes" id="UP000199556"/>
    </source>
</evidence>
<dbReference type="CDD" id="cd06225">
    <property type="entry name" value="HAMP"/>
    <property type="match status" value="1"/>
</dbReference>
<dbReference type="PROSITE" id="PS50885">
    <property type="entry name" value="HAMP"/>
    <property type="match status" value="1"/>
</dbReference>
<comment type="cofactor">
    <cofactor evidence="1">
        <name>Mg(2+)</name>
        <dbReference type="ChEBI" id="CHEBI:18420"/>
    </cofactor>
</comment>
<keyword evidence="4" id="KW-1133">Transmembrane helix</keyword>
<dbReference type="GO" id="GO:0007165">
    <property type="term" value="P:signal transduction"/>
    <property type="evidence" value="ECO:0007669"/>
    <property type="project" value="InterPro"/>
</dbReference>
<dbReference type="Pfam" id="PF00672">
    <property type="entry name" value="HAMP"/>
    <property type="match status" value="1"/>
</dbReference>
<dbReference type="SMART" id="SM00304">
    <property type="entry name" value="HAMP"/>
    <property type="match status" value="1"/>
</dbReference>
<dbReference type="InterPro" id="IPR003660">
    <property type="entry name" value="HAMP_dom"/>
</dbReference>
<dbReference type="Proteomes" id="UP000199556">
    <property type="component" value="Unassembled WGS sequence"/>
</dbReference>
<dbReference type="NCBIfam" id="TIGR00254">
    <property type="entry name" value="GGDEF"/>
    <property type="match status" value="1"/>
</dbReference>
<dbReference type="SUPFAM" id="SSF158472">
    <property type="entry name" value="HAMP domain-like"/>
    <property type="match status" value="1"/>
</dbReference>
<name>A0A1I4P648_ECTMO</name>
<dbReference type="InterPro" id="IPR000160">
    <property type="entry name" value="GGDEF_dom"/>
</dbReference>
<feature type="domain" description="GGDEF" evidence="6">
    <location>
        <begin position="519"/>
        <end position="652"/>
    </location>
</feature>
<evidence type="ECO:0000313" key="7">
    <source>
        <dbReference type="EMBL" id="SFM23288.1"/>
    </source>
</evidence>
<evidence type="ECO:0000259" key="5">
    <source>
        <dbReference type="PROSITE" id="PS50885"/>
    </source>
</evidence>
<gene>
    <name evidence="7" type="ORF">SAMN05421721_10119</name>
</gene>
<dbReference type="SMART" id="SM00267">
    <property type="entry name" value="GGDEF"/>
    <property type="match status" value="1"/>
</dbReference>
<organism evidence="7 8">
    <name type="scientific">Ectothiorhodospira mobilis</name>
    <dbReference type="NCBI Taxonomy" id="195064"/>
    <lineage>
        <taxon>Bacteria</taxon>
        <taxon>Pseudomonadati</taxon>
        <taxon>Pseudomonadota</taxon>
        <taxon>Gammaproteobacteria</taxon>
        <taxon>Chromatiales</taxon>
        <taxon>Ectothiorhodospiraceae</taxon>
        <taxon>Ectothiorhodospira</taxon>
    </lineage>
</organism>
<accession>A0A1I4P648</accession>
<sequence length="661" mass="73028">MIPTTILDPLVRMQRRLGAIGHRLRRVLARRAVARRRGGRIVRLQTKTQLALLVVMLIMTLVIGVSSMALLRDFSMRSAAEHTRTAAEMIRVALTEAMLNGTIDRRASLLQRLGEVHSLEEVRVVRGPLVIQQYGEGLPLETRVDRIDRRVLATGTPYFGVTGGLLGSEFRATIPYVAESRGDVNCMTCHVAPQGAALGAVTLTASMDHMKTLGIATALLLVLIVGFFAALSMYFLGRLLRPLVETTAEIQEAASRAAEGDFSQRVKRRGNDEIGLIATDFNHMSRSITTKLTEIRGHVAQLVQALPDPRGNLLNDTAETVSGLVRVAQFKQAIEEDQSTEEVVLRIGEVLRQEFALEHFSIYAVDRERKTMRVALVDGMPAESVRWCSPDILESCTICRVVRTGHPIDGLEQPGLCRAFDGQALEEGMRYLCIPVIQSGGVGNVVQLVVPAGEVARLRAARPLVGAYLREAAPVLQAKALMASLRESSLNDTLTGLRNRRFLEEYSPTLVAQSRRRQRPMTLMMLDLDYFKTVNDTHGHDVGDQILRELAGILRTHLRESDLVLRYGGEEFLVILVDTGADAAMEVAEKIRGAVEQTVFKVSGGELRKTLSVGLAEYPGDAQAFWQVLKYADVALYAAKERGRNRVVRFEAQMWPSGGEY</sequence>
<dbReference type="InterPro" id="IPR029016">
    <property type="entry name" value="GAF-like_dom_sf"/>
</dbReference>
<dbReference type="FunFam" id="3.30.70.270:FF:000001">
    <property type="entry name" value="Diguanylate cyclase domain protein"/>
    <property type="match status" value="1"/>
</dbReference>
<dbReference type="InterPro" id="IPR029787">
    <property type="entry name" value="Nucleotide_cyclase"/>
</dbReference>
<comment type="catalytic activity">
    <reaction evidence="3">
        <text>2 GTP = 3',3'-c-di-GMP + 2 diphosphate</text>
        <dbReference type="Rhea" id="RHEA:24898"/>
        <dbReference type="ChEBI" id="CHEBI:33019"/>
        <dbReference type="ChEBI" id="CHEBI:37565"/>
        <dbReference type="ChEBI" id="CHEBI:58805"/>
        <dbReference type="EC" id="2.7.7.65"/>
    </reaction>
</comment>
<evidence type="ECO:0000256" key="1">
    <source>
        <dbReference type="ARBA" id="ARBA00001946"/>
    </source>
</evidence>
<reference evidence="7 8" key="1">
    <citation type="submission" date="2016-10" db="EMBL/GenBank/DDBJ databases">
        <authorList>
            <person name="de Groot N.N."/>
        </authorList>
    </citation>
    <scope>NUCLEOTIDE SEQUENCE [LARGE SCALE GENOMIC DNA]</scope>
    <source>
        <strain evidence="7 8">DSM 4180</strain>
    </source>
</reference>
<dbReference type="CDD" id="cd01949">
    <property type="entry name" value="GGDEF"/>
    <property type="match status" value="1"/>
</dbReference>
<evidence type="ECO:0000256" key="2">
    <source>
        <dbReference type="ARBA" id="ARBA00012528"/>
    </source>
</evidence>
<dbReference type="Gene3D" id="1.10.8.500">
    <property type="entry name" value="HAMP domain in histidine kinase"/>
    <property type="match status" value="1"/>
</dbReference>
<proteinExistence type="predicted"/>
<keyword evidence="8" id="KW-1185">Reference proteome</keyword>
<protein>
    <recommendedName>
        <fullName evidence="2">diguanylate cyclase</fullName>
        <ecNumber evidence="2">2.7.7.65</ecNumber>
    </recommendedName>
</protein>
<dbReference type="Gene3D" id="3.30.450.40">
    <property type="match status" value="1"/>
</dbReference>
<dbReference type="SUPFAM" id="SSF55073">
    <property type="entry name" value="Nucleotide cyclase"/>
    <property type="match status" value="1"/>
</dbReference>
<evidence type="ECO:0000259" key="6">
    <source>
        <dbReference type="PROSITE" id="PS50887"/>
    </source>
</evidence>
<evidence type="ECO:0000256" key="3">
    <source>
        <dbReference type="ARBA" id="ARBA00034247"/>
    </source>
</evidence>
<dbReference type="AlphaFoldDB" id="A0A1I4P648"/>
<keyword evidence="4" id="KW-0812">Transmembrane</keyword>
<evidence type="ECO:0000256" key="4">
    <source>
        <dbReference type="SAM" id="Phobius"/>
    </source>
</evidence>
<dbReference type="Gene3D" id="3.30.450.290">
    <property type="match status" value="1"/>
</dbReference>
<dbReference type="RefSeq" id="WP_177217528.1">
    <property type="nucleotide sequence ID" value="NZ_FOUO01000001.1"/>
</dbReference>
<dbReference type="STRING" id="195064.SAMN05421721_10119"/>
<dbReference type="Pfam" id="PF00990">
    <property type="entry name" value="GGDEF"/>
    <property type="match status" value="1"/>
</dbReference>
<feature type="domain" description="HAMP" evidence="5">
    <location>
        <begin position="241"/>
        <end position="293"/>
    </location>
</feature>
<feature type="transmembrane region" description="Helical" evidence="4">
    <location>
        <begin position="50"/>
        <end position="71"/>
    </location>
</feature>
<dbReference type="EMBL" id="FOUO01000001">
    <property type="protein sequence ID" value="SFM23288.1"/>
    <property type="molecule type" value="Genomic_DNA"/>
</dbReference>
<feature type="transmembrane region" description="Helical" evidence="4">
    <location>
        <begin position="213"/>
        <end position="236"/>
    </location>
</feature>
<dbReference type="InterPro" id="IPR050469">
    <property type="entry name" value="Diguanylate_Cyclase"/>
</dbReference>
<dbReference type="GO" id="GO:0052621">
    <property type="term" value="F:diguanylate cyclase activity"/>
    <property type="evidence" value="ECO:0007669"/>
    <property type="project" value="UniProtKB-EC"/>
</dbReference>
<dbReference type="PROSITE" id="PS50887">
    <property type="entry name" value="GGDEF"/>
    <property type="match status" value="1"/>
</dbReference>
<dbReference type="GO" id="GO:0005886">
    <property type="term" value="C:plasma membrane"/>
    <property type="evidence" value="ECO:0007669"/>
    <property type="project" value="TreeGrafter"/>
</dbReference>
<dbReference type="PANTHER" id="PTHR45138">
    <property type="entry name" value="REGULATORY COMPONENTS OF SENSORY TRANSDUCTION SYSTEM"/>
    <property type="match status" value="1"/>
</dbReference>
<dbReference type="EC" id="2.7.7.65" evidence="2"/>
<dbReference type="PANTHER" id="PTHR45138:SF9">
    <property type="entry name" value="DIGUANYLATE CYCLASE DGCM-RELATED"/>
    <property type="match status" value="1"/>
</dbReference>
<dbReference type="GO" id="GO:1902201">
    <property type="term" value="P:negative regulation of bacterial-type flagellum-dependent cell motility"/>
    <property type="evidence" value="ECO:0007669"/>
    <property type="project" value="TreeGrafter"/>
</dbReference>
<keyword evidence="4" id="KW-0472">Membrane</keyword>
<dbReference type="InterPro" id="IPR043128">
    <property type="entry name" value="Rev_trsase/Diguanyl_cyclase"/>
</dbReference>
<dbReference type="Gene3D" id="3.30.70.270">
    <property type="match status" value="1"/>
</dbReference>
<dbReference type="GO" id="GO:0043709">
    <property type="term" value="P:cell adhesion involved in single-species biofilm formation"/>
    <property type="evidence" value="ECO:0007669"/>
    <property type="project" value="TreeGrafter"/>
</dbReference>